<dbReference type="OrthoDB" id="21204at2759"/>
<evidence type="ECO:0000256" key="5">
    <source>
        <dbReference type="SAM" id="MobiDB-lite"/>
    </source>
</evidence>
<dbReference type="Pfam" id="PF13639">
    <property type="entry name" value="zf-RING_2"/>
    <property type="match status" value="1"/>
</dbReference>
<dbReference type="GO" id="GO:0016567">
    <property type="term" value="P:protein ubiquitination"/>
    <property type="evidence" value="ECO:0000318"/>
    <property type="project" value="GO_Central"/>
</dbReference>
<proteinExistence type="predicted"/>
<dbReference type="InterPro" id="IPR013083">
    <property type="entry name" value="Znf_RING/FYVE/PHD"/>
</dbReference>
<feature type="non-terminal residue" evidence="7">
    <location>
        <position position="1"/>
    </location>
</feature>
<evidence type="ECO:0000256" key="2">
    <source>
        <dbReference type="ARBA" id="ARBA00022771"/>
    </source>
</evidence>
<feature type="compositionally biased region" description="Acidic residues" evidence="5">
    <location>
        <begin position="64"/>
        <end position="78"/>
    </location>
</feature>
<feature type="compositionally biased region" description="Acidic residues" evidence="5">
    <location>
        <begin position="17"/>
        <end position="36"/>
    </location>
</feature>
<evidence type="ECO:0000256" key="3">
    <source>
        <dbReference type="ARBA" id="ARBA00022833"/>
    </source>
</evidence>
<dbReference type="EnsemblPlants" id="KQJ93776">
    <property type="protein sequence ID" value="KQJ93776"/>
    <property type="gene ID" value="BRADI_3g06665v3"/>
</dbReference>
<dbReference type="PANTHER" id="PTHR15710">
    <property type="entry name" value="E3 UBIQUITIN-PROTEIN LIGASE PRAJA"/>
    <property type="match status" value="1"/>
</dbReference>
<evidence type="ECO:0000256" key="1">
    <source>
        <dbReference type="ARBA" id="ARBA00022723"/>
    </source>
</evidence>
<evidence type="ECO:0000259" key="6">
    <source>
        <dbReference type="PROSITE" id="PS50089"/>
    </source>
</evidence>
<dbReference type="AlphaFoldDB" id="A0A0Q3J6L9"/>
<dbReference type="SUPFAM" id="SSF57850">
    <property type="entry name" value="RING/U-box"/>
    <property type="match status" value="1"/>
</dbReference>
<feature type="domain" description="RING-type" evidence="6">
    <location>
        <begin position="144"/>
        <end position="185"/>
    </location>
</feature>
<reference evidence="7" key="2">
    <citation type="submission" date="2017-06" db="EMBL/GenBank/DDBJ databases">
        <title>WGS assembly of Brachypodium distachyon.</title>
        <authorList>
            <consortium name="The International Brachypodium Initiative"/>
            <person name="Lucas S."/>
            <person name="Harmon-Smith M."/>
            <person name="Lail K."/>
            <person name="Tice H."/>
            <person name="Grimwood J."/>
            <person name="Bruce D."/>
            <person name="Barry K."/>
            <person name="Shu S."/>
            <person name="Lindquist E."/>
            <person name="Wang M."/>
            <person name="Pitluck S."/>
            <person name="Vogel J.P."/>
            <person name="Garvin D.F."/>
            <person name="Mockler T.C."/>
            <person name="Schmutz J."/>
            <person name="Rokhsar D."/>
            <person name="Bevan M.W."/>
        </authorList>
    </citation>
    <scope>NUCLEOTIDE SEQUENCE</scope>
    <source>
        <strain evidence="7">Bd21</strain>
    </source>
</reference>
<dbReference type="GO" id="GO:0061630">
    <property type="term" value="F:ubiquitin protein ligase activity"/>
    <property type="evidence" value="ECO:0000318"/>
    <property type="project" value="GO_Central"/>
</dbReference>
<dbReference type="Gene3D" id="3.30.40.10">
    <property type="entry name" value="Zinc/RING finger domain, C3HC4 (zinc finger)"/>
    <property type="match status" value="1"/>
</dbReference>
<keyword evidence="9" id="KW-1185">Reference proteome</keyword>
<feature type="region of interest" description="Disordered" evidence="5">
    <location>
        <begin position="1"/>
        <end position="79"/>
    </location>
</feature>
<dbReference type="GO" id="GO:0005737">
    <property type="term" value="C:cytoplasm"/>
    <property type="evidence" value="ECO:0000318"/>
    <property type="project" value="GO_Central"/>
</dbReference>
<evidence type="ECO:0000313" key="7">
    <source>
        <dbReference type="EMBL" id="KQJ93776.1"/>
    </source>
</evidence>
<sequence>STVHSPHSMADHRKEEEEADWESDLESSEESGDWESSEGMSEDKESSYVEEDDRWSDFCRSPEQPEEEEEPMELDDAELERAEEERLEAISHFYSSEDGGIIREDYGTEFSVADDPEGLLIERPAPRVLPEAPVSKEQAACGACAVCKELFAVGERAAWLPCGHFFHGDCIHPWVDIRSTCPVCRYDLDDPPQGAAPVPQQVCCWTFLFWYSL</sequence>
<keyword evidence="1" id="KW-0479">Metal-binding</keyword>
<dbReference type="GO" id="GO:0008270">
    <property type="term" value="F:zinc ion binding"/>
    <property type="evidence" value="ECO:0007669"/>
    <property type="project" value="UniProtKB-KW"/>
</dbReference>
<dbReference type="SMART" id="SM00184">
    <property type="entry name" value="RING"/>
    <property type="match status" value="1"/>
</dbReference>
<evidence type="ECO:0000256" key="4">
    <source>
        <dbReference type="PROSITE-ProRule" id="PRU00175"/>
    </source>
</evidence>
<evidence type="ECO:0000313" key="8">
    <source>
        <dbReference type="EnsemblPlants" id="KQJ93776"/>
    </source>
</evidence>
<accession>A0A0Q3J6L9</accession>
<dbReference type="PANTHER" id="PTHR15710:SF108">
    <property type="entry name" value="OS03G0286100 PROTEIN"/>
    <property type="match status" value="1"/>
</dbReference>
<evidence type="ECO:0000313" key="9">
    <source>
        <dbReference type="Proteomes" id="UP000008810"/>
    </source>
</evidence>
<keyword evidence="2 4" id="KW-0863">Zinc-finger</keyword>
<dbReference type="InParanoid" id="A0A0Q3J6L9"/>
<dbReference type="EMBL" id="CM000882">
    <property type="protein sequence ID" value="KQJ93776.1"/>
    <property type="molecule type" value="Genomic_DNA"/>
</dbReference>
<reference evidence="7 8" key="1">
    <citation type="journal article" date="2010" name="Nature">
        <title>Genome sequencing and analysis of the model grass Brachypodium distachyon.</title>
        <authorList>
            <consortium name="International Brachypodium Initiative"/>
        </authorList>
    </citation>
    <scope>NUCLEOTIDE SEQUENCE [LARGE SCALE GENOMIC DNA]</scope>
    <source>
        <strain evidence="7 8">Bd21</strain>
    </source>
</reference>
<dbReference type="PROSITE" id="PS50089">
    <property type="entry name" value="ZF_RING_2"/>
    <property type="match status" value="1"/>
</dbReference>
<keyword evidence="3" id="KW-0862">Zinc</keyword>
<protein>
    <recommendedName>
        <fullName evidence="6">RING-type domain-containing protein</fullName>
    </recommendedName>
</protein>
<organism evidence="7">
    <name type="scientific">Brachypodium distachyon</name>
    <name type="common">Purple false brome</name>
    <name type="synonym">Trachynia distachya</name>
    <dbReference type="NCBI Taxonomy" id="15368"/>
    <lineage>
        <taxon>Eukaryota</taxon>
        <taxon>Viridiplantae</taxon>
        <taxon>Streptophyta</taxon>
        <taxon>Embryophyta</taxon>
        <taxon>Tracheophyta</taxon>
        <taxon>Spermatophyta</taxon>
        <taxon>Magnoliopsida</taxon>
        <taxon>Liliopsida</taxon>
        <taxon>Poales</taxon>
        <taxon>Poaceae</taxon>
        <taxon>BOP clade</taxon>
        <taxon>Pooideae</taxon>
        <taxon>Stipodae</taxon>
        <taxon>Brachypodieae</taxon>
        <taxon>Brachypodium</taxon>
    </lineage>
</organism>
<dbReference type="InterPro" id="IPR001841">
    <property type="entry name" value="Znf_RING"/>
</dbReference>
<dbReference type="Proteomes" id="UP000008810">
    <property type="component" value="Chromosome 3"/>
</dbReference>
<name>A0A0Q3J6L9_BRADI</name>
<dbReference type="Gramene" id="KQJ93776">
    <property type="protein sequence ID" value="KQJ93776"/>
    <property type="gene ID" value="BRADI_3g06665v3"/>
</dbReference>
<reference evidence="8" key="3">
    <citation type="submission" date="2018-08" db="UniProtKB">
        <authorList>
            <consortium name="EnsemblPlants"/>
        </authorList>
    </citation>
    <scope>IDENTIFICATION</scope>
    <source>
        <strain evidence="8">cv. Bd21</strain>
    </source>
</reference>
<gene>
    <name evidence="7" type="ORF">BRADI_3g06665v3</name>
</gene>